<dbReference type="AlphaFoldDB" id="A0A3D8IKZ1"/>
<evidence type="ECO:0000256" key="3">
    <source>
        <dbReference type="SAM" id="SignalP"/>
    </source>
</evidence>
<dbReference type="PANTHER" id="PTHR30069:SF53">
    <property type="entry name" value="COLICIN I RECEPTOR-RELATED"/>
    <property type="match status" value="1"/>
</dbReference>
<feature type="domain" description="TonB-dependent receptor plug" evidence="4">
    <location>
        <begin position="66"/>
        <end position="180"/>
    </location>
</feature>
<dbReference type="Gene3D" id="2.170.130.10">
    <property type="entry name" value="TonB-dependent receptor, plug domain"/>
    <property type="match status" value="1"/>
</dbReference>
<keyword evidence="2" id="KW-0812">Transmembrane</keyword>
<keyword evidence="2" id="KW-0813">Transport</keyword>
<dbReference type="GO" id="GO:0044718">
    <property type="term" value="P:siderophore transmembrane transport"/>
    <property type="evidence" value="ECO:0007669"/>
    <property type="project" value="TreeGrafter"/>
</dbReference>
<comment type="caution">
    <text evidence="5">The sequence shown here is derived from an EMBL/GenBank/DDBJ whole genome shotgun (WGS) entry which is preliminary data.</text>
</comment>
<protein>
    <recommendedName>
        <fullName evidence="4">TonB-dependent receptor plug domain-containing protein</fullName>
    </recommendedName>
</protein>
<name>A0A3D8IKZ1_9HELI</name>
<dbReference type="OrthoDB" id="5389752at2"/>
<accession>A0A3D8IKZ1</accession>
<dbReference type="EMBL" id="NXLQ01000009">
    <property type="protein sequence ID" value="RDU65869.1"/>
    <property type="molecule type" value="Genomic_DNA"/>
</dbReference>
<dbReference type="InterPro" id="IPR039426">
    <property type="entry name" value="TonB-dep_rcpt-like"/>
</dbReference>
<feature type="chain" id="PRO_5017832879" description="TonB-dependent receptor plug domain-containing protein" evidence="3">
    <location>
        <begin position="29"/>
        <end position="229"/>
    </location>
</feature>
<gene>
    <name evidence="5" type="ORF">CQA53_05300</name>
</gene>
<feature type="signal peptide" evidence="3">
    <location>
        <begin position="1"/>
        <end position="28"/>
    </location>
</feature>
<evidence type="ECO:0000256" key="1">
    <source>
        <dbReference type="ARBA" id="ARBA00022729"/>
    </source>
</evidence>
<proteinExistence type="inferred from homology"/>
<dbReference type="Proteomes" id="UP000256379">
    <property type="component" value="Unassembled WGS sequence"/>
</dbReference>
<dbReference type="GO" id="GO:0015344">
    <property type="term" value="F:siderophore uptake transmembrane transporter activity"/>
    <property type="evidence" value="ECO:0007669"/>
    <property type="project" value="TreeGrafter"/>
</dbReference>
<comment type="similarity">
    <text evidence="2">Belongs to the TonB-dependent receptor family.</text>
</comment>
<dbReference type="Pfam" id="PF07715">
    <property type="entry name" value="Plug"/>
    <property type="match status" value="1"/>
</dbReference>
<dbReference type="PROSITE" id="PS52016">
    <property type="entry name" value="TONB_DEPENDENT_REC_3"/>
    <property type="match status" value="1"/>
</dbReference>
<organism evidence="5 6">
    <name type="scientific">Helicobacter didelphidarum</name>
    <dbReference type="NCBI Taxonomy" id="2040648"/>
    <lineage>
        <taxon>Bacteria</taxon>
        <taxon>Pseudomonadati</taxon>
        <taxon>Campylobacterota</taxon>
        <taxon>Epsilonproteobacteria</taxon>
        <taxon>Campylobacterales</taxon>
        <taxon>Helicobacteraceae</taxon>
        <taxon>Helicobacter</taxon>
    </lineage>
</organism>
<dbReference type="RefSeq" id="WP_115542986.1">
    <property type="nucleotide sequence ID" value="NZ_NXLQ01000009.1"/>
</dbReference>
<keyword evidence="6" id="KW-1185">Reference proteome</keyword>
<dbReference type="InterPro" id="IPR037066">
    <property type="entry name" value="Plug_dom_sf"/>
</dbReference>
<keyword evidence="2" id="KW-1134">Transmembrane beta strand</keyword>
<keyword evidence="1 3" id="KW-0732">Signal</keyword>
<dbReference type="GO" id="GO:0009279">
    <property type="term" value="C:cell outer membrane"/>
    <property type="evidence" value="ECO:0007669"/>
    <property type="project" value="UniProtKB-SubCell"/>
</dbReference>
<keyword evidence="2" id="KW-0472">Membrane</keyword>
<dbReference type="SUPFAM" id="SSF56935">
    <property type="entry name" value="Porins"/>
    <property type="match status" value="1"/>
</dbReference>
<reference evidence="5 6" key="1">
    <citation type="submission" date="2018-04" db="EMBL/GenBank/DDBJ databases">
        <title>Novel Campyloabacter and Helicobacter Species and Strains.</title>
        <authorList>
            <person name="Mannion A.J."/>
            <person name="Shen Z."/>
            <person name="Fox J.G."/>
        </authorList>
    </citation>
    <scope>NUCLEOTIDE SEQUENCE [LARGE SCALE GENOMIC DNA]</scope>
    <source>
        <strain evidence="5 6">MIT 17-337</strain>
    </source>
</reference>
<evidence type="ECO:0000259" key="4">
    <source>
        <dbReference type="Pfam" id="PF07715"/>
    </source>
</evidence>
<evidence type="ECO:0000313" key="5">
    <source>
        <dbReference type="EMBL" id="RDU65869.1"/>
    </source>
</evidence>
<keyword evidence="2" id="KW-0998">Cell outer membrane</keyword>
<comment type="subcellular location">
    <subcellularLocation>
        <location evidence="2">Cell outer membrane</location>
        <topology evidence="2">Multi-pass membrane protein</topology>
    </subcellularLocation>
</comment>
<sequence length="229" mass="24970">MTTIKKIKKYNKYLVSLVIMLMITTIHAQELIHAKDSNQSNTSKEEKTYMLDKIVTTAKGTEQLLIDAPASISVIGREDLEKKPHKDLAEALADIPSVDIGTEQGRMGGLGISIRGMPSTYTLILIDGKRQGVAGNMATTNSGYSQSDLSFMPPLSAIERIEVIRGPMSTLYGSDAIGGVVNIILKKKLDKYGVSMGLETMQTENRSYGSNYTANLFATLPFIKDTLGM</sequence>
<evidence type="ECO:0000313" key="6">
    <source>
        <dbReference type="Proteomes" id="UP000256379"/>
    </source>
</evidence>
<evidence type="ECO:0000256" key="2">
    <source>
        <dbReference type="PROSITE-ProRule" id="PRU01360"/>
    </source>
</evidence>
<dbReference type="PANTHER" id="PTHR30069">
    <property type="entry name" value="TONB-DEPENDENT OUTER MEMBRANE RECEPTOR"/>
    <property type="match status" value="1"/>
</dbReference>
<dbReference type="InterPro" id="IPR012910">
    <property type="entry name" value="Plug_dom"/>
</dbReference>